<dbReference type="PANTHER" id="PTHR16089">
    <property type="entry name" value="REST COREPRESSOR COREST PROTEIN-RELATED"/>
    <property type="match status" value="1"/>
</dbReference>
<proteinExistence type="predicted"/>
<keyword evidence="2 6" id="KW-0863">Zinc-finger</keyword>
<dbReference type="AlphaFoldDB" id="A0A5J4P1P5"/>
<comment type="caution">
    <text evidence="10">The sequence shown here is derived from an EMBL/GenBank/DDBJ whole genome shotgun (WGS) entry which is preliminary data.</text>
</comment>
<evidence type="ECO:0000256" key="7">
    <source>
        <dbReference type="SAM" id="MobiDB-lite"/>
    </source>
</evidence>
<dbReference type="SUPFAM" id="SSF46689">
    <property type="entry name" value="Homeodomain-like"/>
    <property type="match status" value="1"/>
</dbReference>
<evidence type="ECO:0000256" key="5">
    <source>
        <dbReference type="ARBA" id="ARBA00023242"/>
    </source>
</evidence>
<feature type="region of interest" description="Disordered" evidence="7">
    <location>
        <begin position="75"/>
        <end position="177"/>
    </location>
</feature>
<evidence type="ECO:0000256" key="6">
    <source>
        <dbReference type="PROSITE-ProRule" id="PRU00042"/>
    </source>
</evidence>
<dbReference type="PROSITE" id="PS51293">
    <property type="entry name" value="SANT"/>
    <property type="match status" value="1"/>
</dbReference>
<accession>A0A5J4P1P5</accession>
<dbReference type="FunFam" id="1.10.10.60:FF:000012">
    <property type="entry name" value="Metastasis-associated 1 family, member 3"/>
    <property type="match status" value="1"/>
</dbReference>
<evidence type="ECO:0000256" key="1">
    <source>
        <dbReference type="ARBA" id="ARBA00022723"/>
    </source>
</evidence>
<feature type="compositionally biased region" description="Basic and acidic residues" evidence="7">
    <location>
        <begin position="211"/>
        <end position="224"/>
    </location>
</feature>
<keyword evidence="3" id="KW-0862">Zinc</keyword>
<keyword evidence="1" id="KW-0479">Metal-binding</keyword>
<keyword evidence="4" id="KW-0238">DNA-binding</keyword>
<feature type="region of interest" description="Disordered" evidence="7">
    <location>
        <begin position="205"/>
        <end position="224"/>
    </location>
</feature>
<organism evidence="10 11">
    <name type="scientific">Paragonimus westermani</name>
    <dbReference type="NCBI Taxonomy" id="34504"/>
    <lineage>
        <taxon>Eukaryota</taxon>
        <taxon>Metazoa</taxon>
        <taxon>Spiralia</taxon>
        <taxon>Lophotrochozoa</taxon>
        <taxon>Platyhelminthes</taxon>
        <taxon>Trematoda</taxon>
        <taxon>Digenea</taxon>
        <taxon>Plagiorchiida</taxon>
        <taxon>Troglotremata</taxon>
        <taxon>Troglotrematidae</taxon>
        <taxon>Paragonimus</taxon>
    </lineage>
</organism>
<dbReference type="InterPro" id="IPR013087">
    <property type="entry name" value="Znf_C2H2_type"/>
</dbReference>
<feature type="domain" description="SANT" evidence="9">
    <location>
        <begin position="6"/>
        <end position="61"/>
    </location>
</feature>
<keyword evidence="11" id="KW-1185">Reference proteome</keyword>
<dbReference type="Pfam" id="PF00249">
    <property type="entry name" value="Myb_DNA-binding"/>
    <property type="match status" value="1"/>
</dbReference>
<dbReference type="InterPro" id="IPR001005">
    <property type="entry name" value="SANT/Myb"/>
</dbReference>
<feature type="compositionally biased region" description="Polar residues" evidence="7">
    <location>
        <begin position="91"/>
        <end position="122"/>
    </location>
</feature>
<evidence type="ECO:0000256" key="4">
    <source>
        <dbReference type="ARBA" id="ARBA00023125"/>
    </source>
</evidence>
<dbReference type="GO" id="GO:0000118">
    <property type="term" value="C:histone deacetylase complex"/>
    <property type="evidence" value="ECO:0007669"/>
    <property type="project" value="TreeGrafter"/>
</dbReference>
<dbReference type="GO" id="GO:0003677">
    <property type="term" value="F:DNA binding"/>
    <property type="evidence" value="ECO:0007669"/>
    <property type="project" value="UniProtKB-KW"/>
</dbReference>
<evidence type="ECO:0000313" key="11">
    <source>
        <dbReference type="Proteomes" id="UP000324629"/>
    </source>
</evidence>
<dbReference type="SMART" id="SM00717">
    <property type="entry name" value="SANT"/>
    <property type="match status" value="1"/>
</dbReference>
<dbReference type="Proteomes" id="UP000324629">
    <property type="component" value="Unassembled WGS sequence"/>
</dbReference>
<dbReference type="EMBL" id="QNGE01000166">
    <property type="protein sequence ID" value="KAA3681609.1"/>
    <property type="molecule type" value="Genomic_DNA"/>
</dbReference>
<dbReference type="PANTHER" id="PTHR16089:SF40">
    <property type="entry name" value="SUPPRESSOR OF ACTIVATED EGL-4 PROTEIN 1"/>
    <property type="match status" value="1"/>
</dbReference>
<reference evidence="10 11" key="1">
    <citation type="journal article" date="2019" name="Gigascience">
        <title>Whole-genome sequence of the oriental lung fluke Paragonimus westermani.</title>
        <authorList>
            <person name="Oey H."/>
            <person name="Zakrzewski M."/>
            <person name="Narain K."/>
            <person name="Devi K.R."/>
            <person name="Agatsuma T."/>
            <person name="Nawaratna S."/>
            <person name="Gobert G.N."/>
            <person name="Jones M.K."/>
            <person name="Ragan M.A."/>
            <person name="McManus D.P."/>
            <person name="Krause L."/>
        </authorList>
    </citation>
    <scope>NUCLEOTIDE SEQUENCE [LARGE SCALE GENOMIC DNA]</scope>
    <source>
        <strain evidence="10 11">IND2009</strain>
    </source>
</reference>
<dbReference type="GO" id="GO:0005667">
    <property type="term" value="C:transcription regulator complex"/>
    <property type="evidence" value="ECO:0007669"/>
    <property type="project" value="TreeGrafter"/>
</dbReference>
<dbReference type="Gene3D" id="1.10.10.60">
    <property type="entry name" value="Homeodomain-like"/>
    <property type="match status" value="1"/>
</dbReference>
<name>A0A5J4P1P5_9TREM</name>
<dbReference type="PROSITE" id="PS50157">
    <property type="entry name" value="ZINC_FINGER_C2H2_2"/>
    <property type="match status" value="1"/>
</dbReference>
<gene>
    <name evidence="10" type="ORF">DEA37_0004928</name>
</gene>
<keyword evidence="5" id="KW-0539">Nucleus</keyword>
<evidence type="ECO:0000256" key="2">
    <source>
        <dbReference type="ARBA" id="ARBA00022771"/>
    </source>
</evidence>
<evidence type="ECO:0000259" key="9">
    <source>
        <dbReference type="PROSITE" id="PS51293"/>
    </source>
</evidence>
<dbReference type="PROSITE" id="PS00028">
    <property type="entry name" value="ZINC_FINGER_C2H2_1"/>
    <property type="match status" value="1"/>
</dbReference>
<protein>
    <submittedName>
        <fullName evidence="10">Uncharacterized protein</fullName>
    </submittedName>
</protein>
<dbReference type="GO" id="GO:0008270">
    <property type="term" value="F:zinc ion binding"/>
    <property type="evidence" value="ECO:0007669"/>
    <property type="project" value="UniProtKB-KW"/>
</dbReference>
<dbReference type="InterPro" id="IPR051066">
    <property type="entry name" value="Trans_reg/Corepressor"/>
</dbReference>
<feature type="domain" description="C2H2-type" evidence="8">
    <location>
        <begin position="190"/>
        <end position="217"/>
    </location>
</feature>
<evidence type="ECO:0000259" key="8">
    <source>
        <dbReference type="PROSITE" id="PS50157"/>
    </source>
</evidence>
<dbReference type="InterPro" id="IPR017884">
    <property type="entry name" value="SANT_dom"/>
</dbReference>
<feature type="compositionally biased region" description="Polar residues" evidence="7">
    <location>
        <begin position="142"/>
        <end position="152"/>
    </location>
</feature>
<evidence type="ECO:0000313" key="10">
    <source>
        <dbReference type="EMBL" id="KAA3681609.1"/>
    </source>
</evidence>
<evidence type="ECO:0000256" key="3">
    <source>
        <dbReference type="ARBA" id="ARBA00022833"/>
    </source>
</evidence>
<dbReference type="GO" id="GO:0003714">
    <property type="term" value="F:transcription corepressor activity"/>
    <property type="evidence" value="ECO:0007669"/>
    <property type="project" value="TreeGrafter"/>
</dbReference>
<dbReference type="GO" id="GO:0006357">
    <property type="term" value="P:regulation of transcription by RNA polymerase II"/>
    <property type="evidence" value="ECO:0007669"/>
    <property type="project" value="TreeGrafter"/>
</dbReference>
<sequence>MLPFSKETTAWTTEEIAQFQHGLRLYGRDFHQVAKDLQANGMNKTVKACVEFYYVWKRMNTPSDVKWYRERARRQRLATRTDPVSDRTHDSSSFASNPNANGTSKESTDSTCNTTENTSSYNLRRKYHPNPLDKPVADERQSNVGPSNNPEDSSALEIHPCPSLVTGTDWPVPSNHEVSIKDNEESDMKFPCHLCHRVFAKVKSRNAHMRSHSDHREVAVKQSH</sequence>
<dbReference type="InterPro" id="IPR009057">
    <property type="entry name" value="Homeodomain-like_sf"/>
</dbReference>